<evidence type="ECO:0000313" key="1">
    <source>
        <dbReference type="EMBL" id="MCI74769.1"/>
    </source>
</evidence>
<name>A0A392UM98_9FABA</name>
<reference evidence="1 2" key="1">
    <citation type="journal article" date="2018" name="Front. Plant Sci.">
        <title>Red Clover (Trifolium pratense) and Zigzag Clover (T. medium) - A Picture of Genomic Similarities and Differences.</title>
        <authorList>
            <person name="Dluhosova J."/>
            <person name="Istvanek J."/>
            <person name="Nedelnik J."/>
            <person name="Repkova J."/>
        </authorList>
    </citation>
    <scope>NUCLEOTIDE SEQUENCE [LARGE SCALE GENOMIC DNA]</scope>
    <source>
        <strain evidence="2">cv. 10/8</strain>
        <tissue evidence="1">Leaf</tissue>
    </source>
</reference>
<proteinExistence type="predicted"/>
<protein>
    <submittedName>
        <fullName evidence="1">Uncharacterized protein</fullName>
    </submittedName>
</protein>
<feature type="non-terminal residue" evidence="1">
    <location>
        <position position="41"/>
    </location>
</feature>
<dbReference type="Proteomes" id="UP000265520">
    <property type="component" value="Unassembled WGS sequence"/>
</dbReference>
<evidence type="ECO:0000313" key="2">
    <source>
        <dbReference type="Proteomes" id="UP000265520"/>
    </source>
</evidence>
<accession>A0A392UM98</accession>
<comment type="caution">
    <text evidence="1">The sequence shown here is derived from an EMBL/GenBank/DDBJ whole genome shotgun (WGS) entry which is preliminary data.</text>
</comment>
<dbReference type="EMBL" id="LXQA010867340">
    <property type="protein sequence ID" value="MCI74769.1"/>
    <property type="molecule type" value="Genomic_DNA"/>
</dbReference>
<sequence>MQEIDDNAHNKVEDNPVVKSLEKTVAEENAVHDAAASNVQA</sequence>
<dbReference type="AlphaFoldDB" id="A0A392UM98"/>
<keyword evidence="2" id="KW-1185">Reference proteome</keyword>
<organism evidence="1 2">
    <name type="scientific">Trifolium medium</name>
    <dbReference type="NCBI Taxonomy" id="97028"/>
    <lineage>
        <taxon>Eukaryota</taxon>
        <taxon>Viridiplantae</taxon>
        <taxon>Streptophyta</taxon>
        <taxon>Embryophyta</taxon>
        <taxon>Tracheophyta</taxon>
        <taxon>Spermatophyta</taxon>
        <taxon>Magnoliopsida</taxon>
        <taxon>eudicotyledons</taxon>
        <taxon>Gunneridae</taxon>
        <taxon>Pentapetalae</taxon>
        <taxon>rosids</taxon>
        <taxon>fabids</taxon>
        <taxon>Fabales</taxon>
        <taxon>Fabaceae</taxon>
        <taxon>Papilionoideae</taxon>
        <taxon>50 kb inversion clade</taxon>
        <taxon>NPAAA clade</taxon>
        <taxon>Hologalegina</taxon>
        <taxon>IRL clade</taxon>
        <taxon>Trifolieae</taxon>
        <taxon>Trifolium</taxon>
    </lineage>
</organism>